<dbReference type="InterPro" id="IPR036140">
    <property type="entry name" value="PFN_sf"/>
</dbReference>
<comment type="similarity">
    <text evidence="2 6">Belongs to the profilin family.</text>
</comment>
<evidence type="ECO:0000256" key="4">
    <source>
        <dbReference type="ARBA" id="ARBA00023203"/>
    </source>
</evidence>
<dbReference type="GO" id="GO:0030036">
    <property type="term" value="P:actin cytoskeleton organization"/>
    <property type="evidence" value="ECO:0007669"/>
    <property type="project" value="InterPro"/>
</dbReference>
<evidence type="ECO:0000256" key="2">
    <source>
        <dbReference type="ARBA" id="ARBA00010058"/>
    </source>
</evidence>
<dbReference type="SUPFAM" id="SSF55770">
    <property type="entry name" value="Profilin (actin-binding protein)"/>
    <property type="match status" value="1"/>
</dbReference>
<organism evidence="7">
    <name type="scientific">Castor canadensis</name>
    <name type="common">American beaver</name>
    <dbReference type="NCBI Taxonomy" id="51338"/>
    <lineage>
        <taxon>Eukaryota</taxon>
        <taxon>Metazoa</taxon>
        <taxon>Chordata</taxon>
        <taxon>Craniata</taxon>
        <taxon>Vertebrata</taxon>
        <taxon>Euteleostomi</taxon>
        <taxon>Mammalia</taxon>
        <taxon>Eutheria</taxon>
        <taxon>Euarchontoglires</taxon>
        <taxon>Glires</taxon>
        <taxon>Rodentia</taxon>
        <taxon>Castorimorpha</taxon>
        <taxon>Castoridae</taxon>
        <taxon>Castor</taxon>
    </lineage>
</organism>
<evidence type="ECO:0000313" key="7">
    <source>
        <dbReference type="Ensembl" id="ENSCCNP00000002566.1"/>
    </source>
</evidence>
<name>A0A8C0VZ71_CASCN</name>
<dbReference type="GO" id="GO:0005856">
    <property type="term" value="C:cytoskeleton"/>
    <property type="evidence" value="ECO:0007669"/>
    <property type="project" value="UniProtKB-SubCell"/>
</dbReference>
<dbReference type="Pfam" id="PF00235">
    <property type="entry name" value="Profilin"/>
    <property type="match status" value="1"/>
</dbReference>
<dbReference type="GO" id="GO:0003779">
    <property type="term" value="F:actin binding"/>
    <property type="evidence" value="ECO:0007669"/>
    <property type="project" value="UniProtKB-KW"/>
</dbReference>
<dbReference type="InterPro" id="IPR005454">
    <property type="entry name" value="Profilin1/2/3_vertebrate"/>
</dbReference>
<sequence>MPGWAAIPGKTFLNITPAEVGVLVAKDWSNIFVNGLTLGGHKCSVIQDSLLQDGEFTMDLCTKRTGRAPIFNVSVTMSAKTLVLLMDKEGIHGSLINKECYEMASCLPCA</sequence>
<dbReference type="GO" id="GO:0032233">
    <property type="term" value="P:positive regulation of actin filament bundle assembly"/>
    <property type="evidence" value="ECO:0007669"/>
    <property type="project" value="TreeGrafter"/>
</dbReference>
<dbReference type="PANTHER" id="PTHR13936">
    <property type="entry name" value="PROFILIN"/>
    <property type="match status" value="1"/>
</dbReference>
<dbReference type="InterPro" id="IPR005455">
    <property type="entry name" value="PFN_euk"/>
</dbReference>
<keyword evidence="4 6" id="KW-0009">Actin-binding</keyword>
<dbReference type="GO" id="GO:0030833">
    <property type="term" value="P:regulation of actin filament polymerization"/>
    <property type="evidence" value="ECO:0007669"/>
    <property type="project" value="TreeGrafter"/>
</dbReference>
<accession>A0A8C0VZ71</accession>
<evidence type="ECO:0000256" key="1">
    <source>
        <dbReference type="ARBA" id="ARBA00004245"/>
    </source>
</evidence>
<dbReference type="Ensembl" id="ENSCCNT00000003417.1">
    <property type="protein sequence ID" value="ENSCCNP00000002566.1"/>
    <property type="gene ID" value="ENSCCNG00000002810.1"/>
</dbReference>
<reference evidence="7" key="1">
    <citation type="submission" date="2023-09" db="UniProtKB">
        <authorList>
            <consortium name="Ensembl"/>
        </authorList>
    </citation>
    <scope>IDENTIFICATION</scope>
</reference>
<dbReference type="PRINTS" id="PR01639">
    <property type="entry name" value="PROFILINMAML"/>
</dbReference>
<dbReference type="Gene3D" id="3.30.450.30">
    <property type="entry name" value="Dynein light chain 2a, cytoplasmic"/>
    <property type="match status" value="1"/>
</dbReference>
<dbReference type="GO" id="GO:0005737">
    <property type="term" value="C:cytoplasm"/>
    <property type="evidence" value="ECO:0007669"/>
    <property type="project" value="TreeGrafter"/>
</dbReference>
<keyword evidence="3" id="KW-0963">Cytoplasm</keyword>
<comment type="subcellular location">
    <subcellularLocation>
        <location evidence="1">Cytoplasm</location>
        <location evidence="1">Cytoskeleton</location>
    </subcellularLocation>
</comment>
<dbReference type="AlphaFoldDB" id="A0A8C0VZ71"/>
<keyword evidence="5" id="KW-0206">Cytoskeleton</keyword>
<proteinExistence type="inferred from homology"/>
<protein>
    <recommendedName>
        <fullName evidence="6">Profilin</fullName>
    </recommendedName>
</protein>
<evidence type="ECO:0000256" key="6">
    <source>
        <dbReference type="RuleBase" id="RU003909"/>
    </source>
</evidence>
<evidence type="ECO:0000256" key="5">
    <source>
        <dbReference type="ARBA" id="ARBA00023212"/>
    </source>
</evidence>
<evidence type="ECO:0000256" key="3">
    <source>
        <dbReference type="ARBA" id="ARBA00022490"/>
    </source>
</evidence>
<dbReference type="PANTHER" id="PTHR13936:SF14">
    <property type="entry name" value="PROFILIN-1"/>
    <property type="match status" value="1"/>
</dbReference>
<dbReference type="InterPro" id="IPR048278">
    <property type="entry name" value="PFN"/>
</dbReference>
<dbReference type="SMART" id="SM00392">
    <property type="entry name" value="PROF"/>
    <property type="match status" value="1"/>
</dbReference>